<gene>
    <name evidence="8" type="ORF">HCN08_24490</name>
</gene>
<organism evidence="8 9">
    <name type="scientific">Actinacidiphila epipremni</name>
    <dbReference type="NCBI Taxonomy" id="2053013"/>
    <lineage>
        <taxon>Bacteria</taxon>
        <taxon>Bacillati</taxon>
        <taxon>Actinomycetota</taxon>
        <taxon>Actinomycetes</taxon>
        <taxon>Kitasatosporales</taxon>
        <taxon>Streptomycetaceae</taxon>
        <taxon>Actinacidiphila</taxon>
    </lineage>
</organism>
<dbReference type="SMART" id="SM00028">
    <property type="entry name" value="TPR"/>
    <property type="match status" value="9"/>
</dbReference>
<dbReference type="Pfam" id="PF12862">
    <property type="entry name" value="ANAPC5"/>
    <property type="match status" value="1"/>
</dbReference>
<dbReference type="InterPro" id="IPR005158">
    <property type="entry name" value="BTAD"/>
</dbReference>
<name>A0ABX0ZW70_9ACTN</name>
<evidence type="ECO:0000313" key="9">
    <source>
        <dbReference type="Proteomes" id="UP000734511"/>
    </source>
</evidence>
<reference evidence="8 9" key="1">
    <citation type="submission" date="2020-03" db="EMBL/GenBank/DDBJ databases">
        <title>WGS of actinomycetes isolated from Thailand.</title>
        <authorList>
            <person name="Thawai C."/>
        </authorList>
    </citation>
    <scope>NUCLEOTIDE SEQUENCE [LARGE SCALE GENOMIC DNA]</scope>
    <source>
        <strain evidence="8 9">PRB2-1</strain>
    </source>
</reference>
<evidence type="ECO:0000256" key="5">
    <source>
        <dbReference type="PROSITE-ProRule" id="PRU00339"/>
    </source>
</evidence>
<evidence type="ECO:0000256" key="1">
    <source>
        <dbReference type="ARBA" id="ARBA00022737"/>
    </source>
</evidence>
<evidence type="ECO:0000259" key="7">
    <source>
        <dbReference type="SMART" id="SM01043"/>
    </source>
</evidence>
<dbReference type="InterPro" id="IPR016032">
    <property type="entry name" value="Sig_transdc_resp-reg_C-effctor"/>
</dbReference>
<sequence length="1125" mass="122130">MNIRLLGPITLWVDGERIVLGSLKERAVLAALALDAGRPVPLHVLVGRLWEGPAPAHADANTYTYVSRLRRRMMRAARTPDAPGIVGRDHTYTLQAPPETVDWHRYQRLVAAAATDPDDHRAMALFRQAEELWEGEALAGLPGMWAESVRRALTERRLAATVSRVAAELRLGRFHELVPELVALTAQHPGDETLLGHLALAYYGSGRYTDAVRVHELARRVLREEYGARPGAALQRIHVGVLKRTAVGELVRAATAPPPAATLRARGGAVPSAAGAASGAGAGPASGDAGAMGAGTAAGLAAVPRVPEPRAPASAPHEHVPRNLPSQPPLIGRHDELHALTREFAATNAEGPVVALESVSGMGGIGKTAVAVHTAASLADTYPDAALYLNLRAHSASQEPLTPTEALTDLLRLLGTPSTNMPLGVDELADLWRTMLARRRAVIVLDDVMDAAQVRPLLPHDTPSLVILTSRRHLTGLPAARSVQLDVLPVPDAIALFRRFAGHERTQDEAAVARIVRLCGCLPLAIELVANRFQTRNAWTLATLHDRLDRPERLNEIHDTRQDLKNAFDLSYRTLSLPQRQAFRRLSLHPGPDITLPVAAAILNVSPVAAERLLESLLDSHMLTEPVPERCIYHDLLAEYARKLTVAEDELQLRQQFELRLILFYVRAVEHADRIAYPRRLRDTDEPAEAAESGREIVDLSAAPPPGMTPFPDAPSAIAWLAAERDNALAVEGLAAAHGHPDLAARLAYALAGYLNDECSWPAAVDILTRAVDHLAAHGTHPALCRALLALSDALASLGRYDRAAETGRQALQLAVDLRDARAEEEALLRVGSMMWHRGERTAALEHFERALTIAEEIGDVWFQARMHNNGGIMKLHLGERETALREFQQARDQFAATRDYRRYGIALNNTGDGYAHAGEFQLARQAFEDAIAVMERAGNRYELALAHASLADVLTEIGDTEQALALCHQALQVFRSLADSKSQADTLTGMGWAYEKRGDHGKAVACFTDALTLASDIGAAYQVGRARRGLGAMDLHAGRLDAALDHLESAVATADRIHDLDELVEARILLAEAQLAGEQPRTAYRTLRLALSEARAEGHRKLATIERRATEVRDTITADGTADF</sequence>
<comment type="caution">
    <text evidence="8">The sequence shown here is derived from an EMBL/GenBank/DDBJ whole genome shotgun (WGS) entry which is preliminary data.</text>
</comment>
<dbReference type="InterPro" id="IPR011990">
    <property type="entry name" value="TPR-like_helical_dom_sf"/>
</dbReference>
<dbReference type="PANTHER" id="PTHR35807:SF1">
    <property type="entry name" value="TRANSCRIPTIONAL REGULATOR REDD"/>
    <property type="match status" value="1"/>
</dbReference>
<feature type="repeat" description="TPR" evidence="5">
    <location>
        <begin position="825"/>
        <end position="858"/>
    </location>
</feature>
<evidence type="ECO:0000313" key="8">
    <source>
        <dbReference type="EMBL" id="NJP46539.1"/>
    </source>
</evidence>
<keyword evidence="9" id="KW-1185">Reference proteome</keyword>
<dbReference type="SUPFAM" id="SSF48452">
    <property type="entry name" value="TPR-like"/>
    <property type="match status" value="3"/>
</dbReference>
<dbReference type="EMBL" id="JAATEJ010000022">
    <property type="protein sequence ID" value="NJP46539.1"/>
    <property type="molecule type" value="Genomic_DNA"/>
</dbReference>
<dbReference type="InterPro" id="IPR026000">
    <property type="entry name" value="Apc5_dom"/>
</dbReference>
<keyword evidence="3" id="KW-0805">Transcription regulation</keyword>
<accession>A0ABX0ZW70</accession>
<feature type="repeat" description="TPR" evidence="5">
    <location>
        <begin position="985"/>
        <end position="1018"/>
    </location>
</feature>
<keyword evidence="2" id="KW-0902">Two-component regulatory system</keyword>
<keyword evidence="1" id="KW-0677">Repeat</keyword>
<dbReference type="InterPro" id="IPR019734">
    <property type="entry name" value="TPR_rpt"/>
</dbReference>
<dbReference type="InterPro" id="IPR036388">
    <property type="entry name" value="WH-like_DNA-bd_sf"/>
</dbReference>
<feature type="domain" description="Bacterial transcriptional activator" evidence="7">
    <location>
        <begin position="101"/>
        <end position="242"/>
    </location>
</feature>
<keyword evidence="5" id="KW-0802">TPR repeat</keyword>
<dbReference type="PANTHER" id="PTHR35807">
    <property type="entry name" value="TRANSCRIPTIONAL REGULATOR REDD-RELATED"/>
    <property type="match status" value="1"/>
</dbReference>
<dbReference type="RefSeq" id="WP_167985388.1">
    <property type="nucleotide sequence ID" value="NZ_JAATEJ010000022.1"/>
</dbReference>
<dbReference type="SMART" id="SM01043">
    <property type="entry name" value="BTAD"/>
    <property type="match status" value="1"/>
</dbReference>
<dbReference type="PRINTS" id="PR00364">
    <property type="entry name" value="DISEASERSIST"/>
</dbReference>
<dbReference type="Proteomes" id="UP000734511">
    <property type="component" value="Unassembled WGS sequence"/>
</dbReference>
<feature type="region of interest" description="Disordered" evidence="6">
    <location>
        <begin position="307"/>
        <end position="328"/>
    </location>
</feature>
<keyword evidence="4" id="KW-0804">Transcription</keyword>
<evidence type="ECO:0000256" key="4">
    <source>
        <dbReference type="ARBA" id="ARBA00023163"/>
    </source>
</evidence>
<dbReference type="InterPro" id="IPR027417">
    <property type="entry name" value="P-loop_NTPase"/>
</dbReference>
<dbReference type="SUPFAM" id="SSF46894">
    <property type="entry name" value="C-terminal effector domain of the bipartite response regulators"/>
    <property type="match status" value="1"/>
</dbReference>
<evidence type="ECO:0000256" key="2">
    <source>
        <dbReference type="ARBA" id="ARBA00023012"/>
    </source>
</evidence>
<dbReference type="PROSITE" id="PS50005">
    <property type="entry name" value="TPR"/>
    <property type="match status" value="2"/>
</dbReference>
<dbReference type="InterPro" id="IPR042197">
    <property type="entry name" value="Apaf_helical"/>
</dbReference>
<protein>
    <submittedName>
        <fullName evidence="8">Tetratricopeptide repeat protein</fullName>
    </submittedName>
</protein>
<proteinExistence type="predicted"/>
<evidence type="ECO:0000256" key="3">
    <source>
        <dbReference type="ARBA" id="ARBA00023015"/>
    </source>
</evidence>
<evidence type="ECO:0000256" key="6">
    <source>
        <dbReference type="SAM" id="MobiDB-lite"/>
    </source>
</evidence>
<dbReference type="Gene3D" id="1.25.40.10">
    <property type="entry name" value="Tetratricopeptide repeat domain"/>
    <property type="match status" value="3"/>
</dbReference>
<dbReference type="Pfam" id="PF03704">
    <property type="entry name" value="BTAD"/>
    <property type="match status" value="1"/>
</dbReference>
<dbReference type="Gene3D" id="1.10.10.10">
    <property type="entry name" value="Winged helix-like DNA-binding domain superfamily/Winged helix DNA-binding domain"/>
    <property type="match status" value="1"/>
</dbReference>
<dbReference type="InterPro" id="IPR051677">
    <property type="entry name" value="AfsR-DnrI-RedD_regulator"/>
</dbReference>
<dbReference type="Pfam" id="PF13424">
    <property type="entry name" value="TPR_12"/>
    <property type="match status" value="2"/>
</dbReference>
<dbReference type="InterPro" id="IPR002182">
    <property type="entry name" value="NB-ARC"/>
</dbReference>
<dbReference type="Pfam" id="PF00931">
    <property type="entry name" value="NB-ARC"/>
    <property type="match status" value="1"/>
</dbReference>
<dbReference type="SUPFAM" id="SSF52540">
    <property type="entry name" value="P-loop containing nucleoside triphosphate hydrolases"/>
    <property type="match status" value="1"/>
</dbReference>
<dbReference type="Gene3D" id="1.10.8.430">
    <property type="entry name" value="Helical domain of apoptotic protease-activating factors"/>
    <property type="match status" value="1"/>
</dbReference>
<dbReference type="CDD" id="cd15831">
    <property type="entry name" value="BTAD"/>
    <property type="match status" value="1"/>
</dbReference>
<dbReference type="Gene3D" id="3.40.50.300">
    <property type="entry name" value="P-loop containing nucleotide triphosphate hydrolases"/>
    <property type="match status" value="1"/>
</dbReference>